<feature type="domain" description="DUF8040" evidence="9">
    <location>
        <begin position="2"/>
        <end position="83"/>
    </location>
</feature>
<keyword evidence="7" id="KW-0539">Nucleus</keyword>
<accession>A0AAV8BWA3</accession>
<keyword evidence="11" id="KW-1185">Reference proteome</keyword>
<evidence type="ECO:0000256" key="2">
    <source>
        <dbReference type="ARBA" id="ARBA00004123"/>
    </source>
</evidence>
<evidence type="ECO:0000256" key="4">
    <source>
        <dbReference type="ARBA" id="ARBA00022722"/>
    </source>
</evidence>
<dbReference type="GO" id="GO:0016787">
    <property type="term" value="F:hydrolase activity"/>
    <property type="evidence" value="ECO:0007669"/>
    <property type="project" value="UniProtKB-KW"/>
</dbReference>
<evidence type="ECO:0000256" key="1">
    <source>
        <dbReference type="ARBA" id="ARBA00001968"/>
    </source>
</evidence>
<dbReference type="InterPro" id="IPR045249">
    <property type="entry name" value="HARBI1-like"/>
</dbReference>
<dbReference type="AlphaFoldDB" id="A0AAV8BWA3"/>
<dbReference type="GO" id="GO:0046872">
    <property type="term" value="F:metal ion binding"/>
    <property type="evidence" value="ECO:0007669"/>
    <property type="project" value="UniProtKB-KW"/>
</dbReference>
<comment type="subcellular location">
    <subcellularLocation>
        <location evidence="2">Nucleus</location>
    </subcellularLocation>
</comment>
<gene>
    <name evidence="10" type="ORF">LUZ62_081630</name>
</gene>
<sequence>MDILTGHPIRCYNAFRMTIGNFHRLCQKISNQLNTKRTIAEEQLAIFLACVGHGLSIRKLQEEFQHSTETIYRIFKDVLKAILSMRDEYIKLPDSSAGIHPFVGPNSRNHLFKNALGAIEGTHIQAVVKKKKMERFRNRKGFLSQNVLVACSFDMIFQYVAVGWKGSAADSRVLRWAIEEGGFNVPNGRYYLADSGYANSSKFLCPYRNNNYHLAQFNRRPISSCYTCPEELYNHRHAQL</sequence>
<name>A0AAV8BWA3_9POAL</name>
<organism evidence="10 11">
    <name type="scientific">Rhynchospora pubera</name>
    <dbReference type="NCBI Taxonomy" id="906938"/>
    <lineage>
        <taxon>Eukaryota</taxon>
        <taxon>Viridiplantae</taxon>
        <taxon>Streptophyta</taxon>
        <taxon>Embryophyta</taxon>
        <taxon>Tracheophyta</taxon>
        <taxon>Spermatophyta</taxon>
        <taxon>Magnoliopsida</taxon>
        <taxon>Liliopsida</taxon>
        <taxon>Poales</taxon>
        <taxon>Cyperaceae</taxon>
        <taxon>Cyperoideae</taxon>
        <taxon>Rhynchosporeae</taxon>
        <taxon>Rhynchospora</taxon>
    </lineage>
</organism>
<keyword evidence="6" id="KW-0378">Hydrolase</keyword>
<dbReference type="PANTHER" id="PTHR22930:SF259">
    <property type="entry name" value="OS08G0106900 PROTEIN"/>
    <property type="match status" value="1"/>
</dbReference>
<evidence type="ECO:0000313" key="10">
    <source>
        <dbReference type="EMBL" id="KAJ4747225.1"/>
    </source>
</evidence>
<comment type="similarity">
    <text evidence="3">Belongs to the HARBI1 family.</text>
</comment>
<reference evidence="10" key="1">
    <citation type="submission" date="2022-08" db="EMBL/GenBank/DDBJ databases">
        <authorList>
            <person name="Marques A."/>
        </authorList>
    </citation>
    <scope>NUCLEOTIDE SEQUENCE</scope>
    <source>
        <strain evidence="10">RhyPub2mFocal</strain>
        <tissue evidence="10">Leaves</tissue>
    </source>
</reference>
<feature type="domain" description="DDE Tnp4" evidence="8">
    <location>
        <begin position="121"/>
        <end position="218"/>
    </location>
</feature>
<evidence type="ECO:0000313" key="11">
    <source>
        <dbReference type="Proteomes" id="UP001140206"/>
    </source>
</evidence>
<dbReference type="PANTHER" id="PTHR22930">
    <property type="match status" value="1"/>
</dbReference>
<proteinExistence type="inferred from homology"/>
<evidence type="ECO:0000256" key="6">
    <source>
        <dbReference type="ARBA" id="ARBA00022801"/>
    </source>
</evidence>
<evidence type="ECO:0000256" key="5">
    <source>
        <dbReference type="ARBA" id="ARBA00022723"/>
    </source>
</evidence>
<evidence type="ECO:0000256" key="3">
    <source>
        <dbReference type="ARBA" id="ARBA00006958"/>
    </source>
</evidence>
<evidence type="ECO:0000259" key="9">
    <source>
        <dbReference type="Pfam" id="PF26138"/>
    </source>
</evidence>
<protein>
    <submittedName>
        <fullName evidence="10">Nuclease</fullName>
    </submittedName>
</protein>
<dbReference type="GO" id="GO:0005634">
    <property type="term" value="C:nucleus"/>
    <property type="evidence" value="ECO:0007669"/>
    <property type="project" value="UniProtKB-SubCell"/>
</dbReference>
<dbReference type="GO" id="GO:0004518">
    <property type="term" value="F:nuclease activity"/>
    <property type="evidence" value="ECO:0007669"/>
    <property type="project" value="UniProtKB-KW"/>
</dbReference>
<evidence type="ECO:0000259" key="8">
    <source>
        <dbReference type="Pfam" id="PF13359"/>
    </source>
</evidence>
<dbReference type="Proteomes" id="UP001140206">
    <property type="component" value="Chromosome 5"/>
</dbReference>
<dbReference type="InterPro" id="IPR027806">
    <property type="entry name" value="HARBI1_dom"/>
</dbReference>
<dbReference type="Pfam" id="PF26138">
    <property type="entry name" value="DUF8040"/>
    <property type="match status" value="1"/>
</dbReference>
<comment type="cofactor">
    <cofactor evidence="1">
        <name>a divalent metal cation</name>
        <dbReference type="ChEBI" id="CHEBI:60240"/>
    </cofactor>
</comment>
<dbReference type="EMBL" id="JAMFTS010000005">
    <property type="protein sequence ID" value="KAJ4747225.1"/>
    <property type="molecule type" value="Genomic_DNA"/>
</dbReference>
<dbReference type="Pfam" id="PF13359">
    <property type="entry name" value="DDE_Tnp_4"/>
    <property type="match status" value="1"/>
</dbReference>
<comment type="caution">
    <text evidence="10">The sequence shown here is derived from an EMBL/GenBank/DDBJ whole genome shotgun (WGS) entry which is preliminary data.</text>
</comment>
<evidence type="ECO:0000256" key="7">
    <source>
        <dbReference type="ARBA" id="ARBA00023242"/>
    </source>
</evidence>
<keyword evidence="4" id="KW-0540">Nuclease</keyword>
<keyword evidence="5" id="KW-0479">Metal-binding</keyword>
<dbReference type="InterPro" id="IPR058353">
    <property type="entry name" value="DUF8040"/>
</dbReference>